<organism evidence="2 3">
    <name type="scientific">Tuber borchii</name>
    <name type="common">White truffle</name>
    <dbReference type="NCBI Taxonomy" id="42251"/>
    <lineage>
        <taxon>Eukaryota</taxon>
        <taxon>Fungi</taxon>
        <taxon>Dikarya</taxon>
        <taxon>Ascomycota</taxon>
        <taxon>Pezizomycotina</taxon>
        <taxon>Pezizomycetes</taxon>
        <taxon>Pezizales</taxon>
        <taxon>Tuberaceae</taxon>
        <taxon>Tuber</taxon>
    </lineage>
</organism>
<reference evidence="2 3" key="1">
    <citation type="submission" date="2017-04" db="EMBL/GenBank/DDBJ databases">
        <title>Draft genome sequence of Tuber borchii Vittad., a whitish edible truffle.</title>
        <authorList>
            <consortium name="DOE Joint Genome Institute"/>
            <person name="Murat C."/>
            <person name="Kuo A."/>
            <person name="Barry K.W."/>
            <person name="Clum A."/>
            <person name="Dockter R.B."/>
            <person name="Fauchery L."/>
            <person name="Iotti M."/>
            <person name="Kohler A."/>
            <person name="Labutti K."/>
            <person name="Lindquist E.A."/>
            <person name="Lipzen A."/>
            <person name="Ohm R.A."/>
            <person name="Wang M."/>
            <person name="Grigoriev I.V."/>
            <person name="Zambonelli A."/>
            <person name="Martin F.M."/>
        </authorList>
    </citation>
    <scope>NUCLEOTIDE SEQUENCE [LARGE SCALE GENOMIC DNA]</scope>
    <source>
        <strain evidence="2 3">Tbo3840</strain>
    </source>
</reference>
<dbReference type="EMBL" id="NESQ01000128">
    <property type="protein sequence ID" value="PUU78171.1"/>
    <property type="molecule type" value="Genomic_DNA"/>
</dbReference>
<dbReference type="AlphaFoldDB" id="A0A2T6ZRQ8"/>
<evidence type="ECO:0000256" key="1">
    <source>
        <dbReference type="SAM" id="Phobius"/>
    </source>
</evidence>
<name>A0A2T6ZRQ8_TUBBO</name>
<gene>
    <name evidence="2" type="ORF">B9Z19DRAFT_1127219</name>
</gene>
<dbReference type="Proteomes" id="UP000244722">
    <property type="component" value="Unassembled WGS sequence"/>
</dbReference>
<keyword evidence="1" id="KW-0812">Transmembrane</keyword>
<sequence length="172" mass="19242">MTNKPIWTDRFDRNAYSSLGIVLKKLAIMVSFFKTFLLFIFAVSTAYSLPGFPTGLHRRDPDWGNYVYIASIFSGLVGQNIALIALPGNRAVCPTELWNLQTCADSFESECIEERFGFQWCLSHRITTETCGAEWLNMTLGCTGESSAYCVETLETLYDCALEVTVPEVPPP</sequence>
<keyword evidence="3" id="KW-1185">Reference proteome</keyword>
<accession>A0A2T6ZRQ8</accession>
<dbReference type="OrthoDB" id="5304578at2759"/>
<evidence type="ECO:0000313" key="3">
    <source>
        <dbReference type="Proteomes" id="UP000244722"/>
    </source>
</evidence>
<proteinExistence type="predicted"/>
<evidence type="ECO:0000313" key="2">
    <source>
        <dbReference type="EMBL" id="PUU78171.1"/>
    </source>
</evidence>
<comment type="caution">
    <text evidence="2">The sequence shown here is derived from an EMBL/GenBank/DDBJ whole genome shotgun (WGS) entry which is preliminary data.</text>
</comment>
<keyword evidence="1" id="KW-1133">Transmembrane helix</keyword>
<feature type="transmembrane region" description="Helical" evidence="1">
    <location>
        <begin position="67"/>
        <end position="86"/>
    </location>
</feature>
<keyword evidence="1" id="KW-0472">Membrane</keyword>
<protein>
    <submittedName>
        <fullName evidence="2">Uncharacterized protein</fullName>
    </submittedName>
</protein>
<feature type="transmembrane region" description="Helical" evidence="1">
    <location>
        <begin position="26"/>
        <end position="47"/>
    </location>
</feature>